<evidence type="ECO:0000313" key="2">
    <source>
        <dbReference type="Proteomes" id="UP000265520"/>
    </source>
</evidence>
<feature type="non-terminal residue" evidence="1">
    <location>
        <position position="66"/>
    </location>
</feature>
<accession>A0A392V3H5</accession>
<dbReference type="PROSITE" id="PS01211">
    <property type="entry name" value="UPF0001"/>
    <property type="match status" value="1"/>
</dbReference>
<evidence type="ECO:0000313" key="1">
    <source>
        <dbReference type="EMBL" id="MCI81962.1"/>
    </source>
</evidence>
<dbReference type="AlphaFoldDB" id="A0A392V3H5"/>
<dbReference type="Gene3D" id="3.20.20.10">
    <property type="entry name" value="Alanine racemase"/>
    <property type="match status" value="1"/>
</dbReference>
<dbReference type="EMBL" id="LXQA011031726">
    <property type="protein sequence ID" value="MCI81962.1"/>
    <property type="molecule type" value="Genomic_DNA"/>
</dbReference>
<dbReference type="InterPro" id="IPR011078">
    <property type="entry name" value="PyrdxlP_homeostasis"/>
</dbReference>
<dbReference type="SUPFAM" id="SSF51419">
    <property type="entry name" value="PLP-binding barrel"/>
    <property type="match status" value="1"/>
</dbReference>
<keyword evidence="2" id="KW-1185">Reference proteome</keyword>
<dbReference type="PANTHER" id="PTHR10146">
    <property type="entry name" value="PROLINE SYNTHETASE CO-TRANSCRIBED BACTERIAL HOMOLOG PROTEIN"/>
    <property type="match status" value="1"/>
</dbReference>
<protein>
    <submittedName>
        <fullName evidence="1">Proline synthase co-transcribed bacterial-like protein</fullName>
    </submittedName>
</protein>
<reference evidence="1 2" key="1">
    <citation type="journal article" date="2018" name="Front. Plant Sci.">
        <title>Red Clover (Trifolium pratense) and Zigzag Clover (T. medium) - A Picture of Genomic Similarities and Differences.</title>
        <authorList>
            <person name="Dluhosova J."/>
            <person name="Istvanek J."/>
            <person name="Nedelnik J."/>
            <person name="Repkova J."/>
        </authorList>
    </citation>
    <scope>NUCLEOTIDE SEQUENCE [LARGE SCALE GENOMIC DNA]</scope>
    <source>
        <strain evidence="2">cv. 10/8</strain>
        <tissue evidence="1">Leaf</tissue>
    </source>
</reference>
<comment type="caution">
    <text evidence="1">The sequence shown here is derived from an EMBL/GenBank/DDBJ whole genome shotgun (WGS) entry which is preliminary data.</text>
</comment>
<dbReference type="PANTHER" id="PTHR10146:SF15">
    <property type="entry name" value="PYRIDOXAL PHOSPHATE HOMEOSTASIS PROTEIN"/>
    <property type="match status" value="1"/>
</dbReference>
<organism evidence="1 2">
    <name type="scientific">Trifolium medium</name>
    <dbReference type="NCBI Taxonomy" id="97028"/>
    <lineage>
        <taxon>Eukaryota</taxon>
        <taxon>Viridiplantae</taxon>
        <taxon>Streptophyta</taxon>
        <taxon>Embryophyta</taxon>
        <taxon>Tracheophyta</taxon>
        <taxon>Spermatophyta</taxon>
        <taxon>Magnoliopsida</taxon>
        <taxon>eudicotyledons</taxon>
        <taxon>Gunneridae</taxon>
        <taxon>Pentapetalae</taxon>
        <taxon>rosids</taxon>
        <taxon>fabids</taxon>
        <taxon>Fabales</taxon>
        <taxon>Fabaceae</taxon>
        <taxon>Papilionoideae</taxon>
        <taxon>50 kb inversion clade</taxon>
        <taxon>NPAAA clade</taxon>
        <taxon>Hologalegina</taxon>
        <taxon>IRL clade</taxon>
        <taxon>Trifolieae</taxon>
        <taxon>Trifolium</taxon>
    </lineage>
</organism>
<name>A0A392V3H5_9FABA</name>
<proteinExistence type="predicted"/>
<dbReference type="Proteomes" id="UP000265520">
    <property type="component" value="Unassembled WGS sequence"/>
</dbReference>
<sequence length="66" mass="7436">NVKEIQVVAASKTKSVSALQQVYDAGHRCFGENYVQEIIDKAPQLPEDIEWHFIGNLQSNKVKPLL</sequence>
<feature type="non-terminal residue" evidence="1">
    <location>
        <position position="1"/>
    </location>
</feature>
<dbReference type="InterPro" id="IPR029066">
    <property type="entry name" value="PLP-binding_barrel"/>
</dbReference>
<dbReference type="GO" id="GO:0030170">
    <property type="term" value="F:pyridoxal phosphate binding"/>
    <property type="evidence" value="ECO:0007669"/>
    <property type="project" value="InterPro"/>
</dbReference>